<dbReference type="Gene3D" id="3.40.50.1820">
    <property type="entry name" value="alpha/beta hydrolase"/>
    <property type="match status" value="1"/>
</dbReference>
<dbReference type="InterPro" id="IPR029058">
    <property type="entry name" value="AB_hydrolase_fold"/>
</dbReference>
<evidence type="ECO:0000259" key="2">
    <source>
        <dbReference type="Pfam" id="PF00975"/>
    </source>
</evidence>
<evidence type="ECO:0000313" key="4">
    <source>
        <dbReference type="Proteomes" id="UP000542210"/>
    </source>
</evidence>
<sequence>MRGTKADPATLVCFPYAGAGAGFFRPWRGHDPEAVEVVPVQLPGREQRFTETPYRDVHEAVDGLAGEVLEKLAGRSRVVIFGHSLGAILAYEMAHRLKDAGGPDVAHLVVSGSPGPAEVRANRATGLPDEEFLARVLEFAGYSHPALEDPTMRELLLPCLRADVEMHENYRPPASRPPLRVPITAVRGADDGLVSRAELEGWATATAAEFHVAELPGGHMYLVDSAAEILALVGRLSHG</sequence>
<organism evidence="3 4">
    <name type="scientific">Sphaerisporangium siamense</name>
    <dbReference type="NCBI Taxonomy" id="795645"/>
    <lineage>
        <taxon>Bacteria</taxon>
        <taxon>Bacillati</taxon>
        <taxon>Actinomycetota</taxon>
        <taxon>Actinomycetes</taxon>
        <taxon>Streptosporangiales</taxon>
        <taxon>Streptosporangiaceae</taxon>
        <taxon>Sphaerisporangium</taxon>
    </lineage>
</organism>
<evidence type="ECO:0000313" key="3">
    <source>
        <dbReference type="EMBL" id="MBB4699561.1"/>
    </source>
</evidence>
<dbReference type="PANTHER" id="PTHR11487:SF0">
    <property type="entry name" value="S-ACYL FATTY ACID SYNTHASE THIOESTERASE, MEDIUM CHAIN"/>
    <property type="match status" value="1"/>
</dbReference>
<dbReference type="SUPFAM" id="SSF53474">
    <property type="entry name" value="alpha/beta-Hydrolases"/>
    <property type="match status" value="1"/>
</dbReference>
<dbReference type="InterPro" id="IPR001031">
    <property type="entry name" value="Thioesterase"/>
</dbReference>
<gene>
    <name evidence="3" type="ORF">BJ982_001105</name>
</gene>
<keyword evidence="4" id="KW-1185">Reference proteome</keyword>
<protein>
    <submittedName>
        <fullName evidence="3">Surfactin synthase thioesterase subunit</fullName>
    </submittedName>
</protein>
<dbReference type="GO" id="GO:0008610">
    <property type="term" value="P:lipid biosynthetic process"/>
    <property type="evidence" value="ECO:0007669"/>
    <property type="project" value="TreeGrafter"/>
</dbReference>
<comment type="similarity">
    <text evidence="1">Belongs to the thioesterase family.</text>
</comment>
<dbReference type="RefSeq" id="WP_184877178.1">
    <property type="nucleotide sequence ID" value="NZ_BOOV01000024.1"/>
</dbReference>
<dbReference type="AlphaFoldDB" id="A0A7W7D628"/>
<evidence type="ECO:0000256" key="1">
    <source>
        <dbReference type="ARBA" id="ARBA00007169"/>
    </source>
</evidence>
<comment type="caution">
    <text evidence="3">The sequence shown here is derived from an EMBL/GenBank/DDBJ whole genome shotgun (WGS) entry which is preliminary data.</text>
</comment>
<proteinExistence type="inferred from homology"/>
<feature type="domain" description="Thioesterase" evidence="2">
    <location>
        <begin position="10"/>
        <end position="230"/>
    </location>
</feature>
<dbReference type="Pfam" id="PF00975">
    <property type="entry name" value="Thioesterase"/>
    <property type="match status" value="1"/>
</dbReference>
<dbReference type="EMBL" id="JACHND010000001">
    <property type="protein sequence ID" value="MBB4699561.1"/>
    <property type="molecule type" value="Genomic_DNA"/>
</dbReference>
<reference evidence="3 4" key="1">
    <citation type="submission" date="2020-08" db="EMBL/GenBank/DDBJ databases">
        <title>Sequencing the genomes of 1000 actinobacteria strains.</title>
        <authorList>
            <person name="Klenk H.-P."/>
        </authorList>
    </citation>
    <scope>NUCLEOTIDE SEQUENCE [LARGE SCALE GENOMIC DNA]</scope>
    <source>
        <strain evidence="3 4">DSM 45784</strain>
    </source>
</reference>
<accession>A0A7W7D628</accession>
<name>A0A7W7D628_9ACTN</name>
<dbReference type="PANTHER" id="PTHR11487">
    <property type="entry name" value="THIOESTERASE"/>
    <property type="match status" value="1"/>
</dbReference>
<dbReference type="Proteomes" id="UP000542210">
    <property type="component" value="Unassembled WGS sequence"/>
</dbReference>
<dbReference type="InterPro" id="IPR012223">
    <property type="entry name" value="TEII"/>
</dbReference>